<evidence type="ECO:0000313" key="2">
    <source>
        <dbReference type="Proteomes" id="UP001501509"/>
    </source>
</evidence>
<keyword evidence="2" id="KW-1185">Reference proteome</keyword>
<organism evidence="1 2">
    <name type="scientific">Actinomadura fulvescens</name>
    <dbReference type="NCBI Taxonomy" id="46160"/>
    <lineage>
        <taxon>Bacteria</taxon>
        <taxon>Bacillati</taxon>
        <taxon>Actinomycetota</taxon>
        <taxon>Actinomycetes</taxon>
        <taxon>Streptosporangiales</taxon>
        <taxon>Thermomonosporaceae</taxon>
        <taxon>Actinomadura</taxon>
    </lineage>
</organism>
<gene>
    <name evidence="1" type="ORF">GCM10010411_76400</name>
</gene>
<reference evidence="1 2" key="1">
    <citation type="journal article" date="2019" name="Int. J. Syst. Evol. Microbiol.">
        <title>The Global Catalogue of Microorganisms (GCM) 10K type strain sequencing project: providing services to taxonomists for standard genome sequencing and annotation.</title>
        <authorList>
            <consortium name="The Broad Institute Genomics Platform"/>
            <consortium name="The Broad Institute Genome Sequencing Center for Infectious Disease"/>
            <person name="Wu L."/>
            <person name="Ma J."/>
        </authorList>
    </citation>
    <scope>NUCLEOTIDE SEQUENCE [LARGE SCALE GENOMIC DNA]</scope>
    <source>
        <strain evidence="1 2">JCM 6833</strain>
    </source>
</reference>
<protein>
    <submittedName>
        <fullName evidence="1">Uncharacterized protein</fullName>
    </submittedName>
</protein>
<proteinExistence type="predicted"/>
<dbReference type="EMBL" id="BAAATD010000013">
    <property type="protein sequence ID" value="GAA2627893.1"/>
    <property type="molecule type" value="Genomic_DNA"/>
</dbReference>
<dbReference type="Proteomes" id="UP001501509">
    <property type="component" value="Unassembled WGS sequence"/>
</dbReference>
<accession>A0ABN3QJ91</accession>
<dbReference type="RefSeq" id="WP_344547373.1">
    <property type="nucleotide sequence ID" value="NZ_BAAATD010000013.1"/>
</dbReference>
<comment type="caution">
    <text evidence="1">The sequence shown here is derived from an EMBL/GenBank/DDBJ whole genome shotgun (WGS) entry which is preliminary data.</text>
</comment>
<evidence type="ECO:0000313" key="1">
    <source>
        <dbReference type="EMBL" id="GAA2627893.1"/>
    </source>
</evidence>
<name>A0ABN3QJ91_9ACTN</name>
<sequence length="113" mass="12748">MQRKYEPGVLLTFMMQGRTRTELNEILDTIELRPLTTPDEVTSLFKDEKDEEAAALRRLVTQVQAAGVQAAGTTQRLFPTGLYAVDAGPAPQRLYYLREPNQADFLWFAADIS</sequence>